<organism evidence="5 6">
    <name type="scientific">Zostera marina</name>
    <name type="common">Eelgrass</name>
    <dbReference type="NCBI Taxonomy" id="29655"/>
    <lineage>
        <taxon>Eukaryota</taxon>
        <taxon>Viridiplantae</taxon>
        <taxon>Streptophyta</taxon>
        <taxon>Embryophyta</taxon>
        <taxon>Tracheophyta</taxon>
        <taxon>Spermatophyta</taxon>
        <taxon>Magnoliopsida</taxon>
        <taxon>Liliopsida</taxon>
        <taxon>Zosteraceae</taxon>
        <taxon>Zostera</taxon>
    </lineage>
</organism>
<evidence type="ECO:0000313" key="6">
    <source>
        <dbReference type="Proteomes" id="UP000036987"/>
    </source>
</evidence>
<keyword evidence="5" id="KW-0378">Hydrolase</keyword>
<dbReference type="Pfam" id="PF14541">
    <property type="entry name" value="TAXi_C"/>
    <property type="match status" value="1"/>
</dbReference>
<dbReference type="InterPro" id="IPR032799">
    <property type="entry name" value="TAXi_C"/>
</dbReference>
<dbReference type="InterPro" id="IPR033121">
    <property type="entry name" value="PEPTIDASE_A1"/>
</dbReference>
<comment type="caution">
    <text evidence="5">The sequence shown here is derived from an EMBL/GenBank/DDBJ whole genome shotgun (WGS) entry which is preliminary data.</text>
</comment>
<dbReference type="PANTHER" id="PTHR13683">
    <property type="entry name" value="ASPARTYL PROTEASES"/>
    <property type="match status" value="1"/>
</dbReference>
<evidence type="ECO:0000313" key="5">
    <source>
        <dbReference type="EMBL" id="KMZ73188.1"/>
    </source>
</evidence>
<gene>
    <name evidence="5" type="ORF">ZOSMA_151G00200</name>
</gene>
<keyword evidence="5" id="KW-0645">Protease</keyword>
<dbReference type="GO" id="GO:0004190">
    <property type="term" value="F:aspartic-type endopeptidase activity"/>
    <property type="evidence" value="ECO:0007669"/>
    <property type="project" value="InterPro"/>
</dbReference>
<name>A0A0K9PVY7_ZOSMR</name>
<comment type="similarity">
    <text evidence="1">Belongs to the peptidase A1 family.</text>
</comment>
<keyword evidence="6" id="KW-1185">Reference proteome</keyword>
<dbReference type="GO" id="GO:0006508">
    <property type="term" value="P:proteolysis"/>
    <property type="evidence" value="ECO:0007669"/>
    <property type="project" value="UniProtKB-KW"/>
</dbReference>
<dbReference type="OrthoDB" id="2747330at2759"/>
<dbReference type="InterPro" id="IPR032861">
    <property type="entry name" value="TAXi_N"/>
</dbReference>
<evidence type="ECO:0000259" key="4">
    <source>
        <dbReference type="PROSITE" id="PS51767"/>
    </source>
</evidence>
<dbReference type="InterPro" id="IPR021109">
    <property type="entry name" value="Peptidase_aspartic_dom_sf"/>
</dbReference>
<protein>
    <submittedName>
        <fullName evidence="5">Eukaryotic aspartyl protease family protein</fullName>
    </submittedName>
</protein>
<dbReference type="InterPro" id="IPR001461">
    <property type="entry name" value="Aspartic_peptidase_A1"/>
</dbReference>
<dbReference type="STRING" id="29655.A0A0K9PVY7"/>
<dbReference type="Gene3D" id="2.40.70.10">
    <property type="entry name" value="Acid Proteases"/>
    <property type="match status" value="2"/>
</dbReference>
<dbReference type="EMBL" id="LFYR01000593">
    <property type="protein sequence ID" value="KMZ73188.1"/>
    <property type="molecule type" value="Genomic_DNA"/>
</dbReference>
<evidence type="ECO:0000256" key="3">
    <source>
        <dbReference type="SAM" id="SignalP"/>
    </source>
</evidence>
<dbReference type="Proteomes" id="UP000036987">
    <property type="component" value="Unassembled WGS sequence"/>
</dbReference>
<proteinExistence type="inferred from homology"/>
<dbReference type="FunFam" id="2.40.70.10:FF:000013">
    <property type="entry name" value="Aspartyl protease AED1"/>
    <property type="match status" value="1"/>
</dbReference>
<accession>A0A0K9PVY7</accession>
<keyword evidence="3" id="KW-0732">Signal</keyword>
<feature type="domain" description="Peptidase A1" evidence="4">
    <location>
        <begin position="94"/>
        <end position="432"/>
    </location>
</feature>
<dbReference type="PANTHER" id="PTHR13683:SF809">
    <property type="entry name" value="PEPTIDASE A1 DOMAIN-CONTAINING PROTEIN"/>
    <property type="match status" value="1"/>
</dbReference>
<feature type="active site" evidence="2">
    <location>
        <position position="112"/>
    </location>
</feature>
<dbReference type="AlphaFoldDB" id="A0A0K9PVY7"/>
<dbReference type="OMA" id="PYTWVTA"/>
<dbReference type="PROSITE" id="PS51767">
    <property type="entry name" value="PEPTIDASE_A1"/>
    <property type="match status" value="1"/>
</dbReference>
<dbReference type="FunFam" id="2.40.70.10:FF:000031">
    <property type="entry name" value="Aspartyl protease AED1"/>
    <property type="match status" value="1"/>
</dbReference>
<dbReference type="SUPFAM" id="SSF50630">
    <property type="entry name" value="Acid proteases"/>
    <property type="match status" value="1"/>
</dbReference>
<reference evidence="6" key="1">
    <citation type="journal article" date="2016" name="Nature">
        <title>The genome of the seagrass Zostera marina reveals angiosperm adaptation to the sea.</title>
        <authorList>
            <person name="Olsen J.L."/>
            <person name="Rouze P."/>
            <person name="Verhelst B."/>
            <person name="Lin Y.-C."/>
            <person name="Bayer T."/>
            <person name="Collen J."/>
            <person name="Dattolo E."/>
            <person name="De Paoli E."/>
            <person name="Dittami S."/>
            <person name="Maumus F."/>
            <person name="Michel G."/>
            <person name="Kersting A."/>
            <person name="Lauritano C."/>
            <person name="Lohaus R."/>
            <person name="Toepel M."/>
            <person name="Tonon T."/>
            <person name="Vanneste K."/>
            <person name="Amirebrahimi M."/>
            <person name="Brakel J."/>
            <person name="Bostroem C."/>
            <person name="Chovatia M."/>
            <person name="Grimwood J."/>
            <person name="Jenkins J.W."/>
            <person name="Jueterbock A."/>
            <person name="Mraz A."/>
            <person name="Stam W.T."/>
            <person name="Tice H."/>
            <person name="Bornberg-Bauer E."/>
            <person name="Green P.J."/>
            <person name="Pearson G.A."/>
            <person name="Procaccini G."/>
            <person name="Duarte C.M."/>
            <person name="Schmutz J."/>
            <person name="Reusch T.B.H."/>
            <person name="Van de Peer Y."/>
        </authorList>
    </citation>
    <scope>NUCLEOTIDE SEQUENCE [LARGE SCALE GENOMIC DNA]</scope>
    <source>
        <strain evidence="6">cv. Finnish</strain>
    </source>
</reference>
<feature type="active site" evidence="2">
    <location>
        <position position="317"/>
    </location>
</feature>
<evidence type="ECO:0000256" key="2">
    <source>
        <dbReference type="PIRSR" id="PIRSR601461-1"/>
    </source>
</evidence>
<evidence type="ECO:0000256" key="1">
    <source>
        <dbReference type="ARBA" id="ARBA00007447"/>
    </source>
</evidence>
<feature type="signal peptide" evidence="3">
    <location>
        <begin position="1"/>
        <end position="18"/>
    </location>
</feature>
<sequence>MAFLLLLFFLLGPSTVSSRSIDNIILPLHHPQLVYSPPSLSFTVDDIIQSDEYRVKNLISRIQYSGEVEQKKMSEGSFVKIPLDSGLSLGVGNFVTKIQLGTPAKEYIMVVDTGSTLTWLQCQPCLVSCYDQEGPLFNPNSSTTYSTVACSSSDCSGLVKATLNKPGCTKDGDVCIYVASYGDSSFSVGYLVKDRLSFGKSTKLPDFTYGCGQNNVGLFGKAGGLIGLSKNNMSMLGQLSTKVGKAFTYCLPTFKSTSSGYLSIGSSKSTQSFSYTPLIQNSLDSSLYYVNLTDITVGSDSISVPASAYAAASTIIDSGTVITRLPTSVYVALSKAVSKSLSKHTKAPPYSILDTCFKGTYRSLSDPKIGLVFADGAKLKLAPINMFYDIDYKGITCLAFAGDSGDVAIIGNVQQLTFSFSYDVANSRLGFAPGGCT</sequence>
<dbReference type="Pfam" id="PF14543">
    <property type="entry name" value="TAXi_N"/>
    <property type="match status" value="1"/>
</dbReference>
<feature type="chain" id="PRO_5005527998" evidence="3">
    <location>
        <begin position="19"/>
        <end position="437"/>
    </location>
</feature>